<dbReference type="InterPro" id="IPR018445">
    <property type="entry name" value="Put_Phosphate_transp_reg"/>
</dbReference>
<dbReference type="InterPro" id="IPR038078">
    <property type="entry name" value="PhoU-like_sf"/>
</dbReference>
<dbReference type="Gene3D" id="1.20.58.220">
    <property type="entry name" value="Phosphate transport system protein phou homolog 2, domain 2"/>
    <property type="match status" value="1"/>
</dbReference>
<sequence>MVLVRFLPRNERFFDYFRQATENNARVARALCELLENYSDIEQKTQQIQAMERRGDEITHQIFKALYSTFVTPLDREDIANLANRLDDFVDAIEEAARRIRLYRIDQPTDHARRLAHIIDQQATIIASTVPLLENKRQWDKLLQCAISINRLEGEADEALDQALASQFDGVDDMNDLIKAIRWGEIYHHLEEAADRAEDIADTLEGLVVKNA</sequence>
<dbReference type="InterPro" id="IPR052912">
    <property type="entry name" value="UPF0111_domain"/>
</dbReference>
<dbReference type="Proteomes" id="UP000287224">
    <property type="component" value="Unassembled WGS sequence"/>
</dbReference>
<dbReference type="PANTHER" id="PTHR37298:SF1">
    <property type="entry name" value="UPF0111 PROTEIN YKAA"/>
    <property type="match status" value="1"/>
</dbReference>
<comment type="caution">
    <text evidence="3">The sequence shown here is derived from an EMBL/GenBank/DDBJ whole genome shotgun (WGS) entry which is preliminary data.</text>
</comment>
<name>A0A401Z897_9CHLR</name>
<dbReference type="RefSeq" id="WP_126594399.1">
    <property type="nucleotide sequence ID" value="NZ_BIFQ01000001.1"/>
</dbReference>
<gene>
    <name evidence="3" type="ORF">KDAU_04190</name>
</gene>
<accession>A0A401Z897</accession>
<evidence type="ECO:0000256" key="2">
    <source>
        <dbReference type="SAM" id="Coils"/>
    </source>
</evidence>
<dbReference type="EMBL" id="BIFQ01000001">
    <property type="protein sequence ID" value="GCE03090.1"/>
    <property type="molecule type" value="Genomic_DNA"/>
</dbReference>
<comment type="similarity">
    <text evidence="1">Belongs to the UPF0111 family.</text>
</comment>
<proteinExistence type="inferred from homology"/>
<dbReference type="OrthoDB" id="9797568at2"/>
<evidence type="ECO:0000313" key="3">
    <source>
        <dbReference type="EMBL" id="GCE03090.1"/>
    </source>
</evidence>
<keyword evidence="2" id="KW-0175">Coiled coil</keyword>
<dbReference type="Pfam" id="PF01865">
    <property type="entry name" value="PhoU_div"/>
    <property type="match status" value="1"/>
</dbReference>
<evidence type="ECO:0000313" key="4">
    <source>
        <dbReference type="Proteomes" id="UP000287224"/>
    </source>
</evidence>
<reference evidence="4" key="1">
    <citation type="submission" date="2018-12" db="EMBL/GenBank/DDBJ databases">
        <title>Tengunoibacter tsumagoiensis gen. nov., sp. nov., Dictyobacter kobayashii sp. nov., D. alpinus sp. nov., and D. joshuensis sp. nov. and description of Dictyobacteraceae fam. nov. within the order Ktedonobacterales isolated from Tengu-no-mugimeshi.</title>
        <authorList>
            <person name="Wang C.M."/>
            <person name="Zheng Y."/>
            <person name="Sakai Y."/>
            <person name="Toyoda A."/>
            <person name="Minakuchi Y."/>
            <person name="Abe K."/>
            <person name="Yokota A."/>
            <person name="Yabe S."/>
        </authorList>
    </citation>
    <scope>NUCLEOTIDE SEQUENCE [LARGE SCALE GENOMIC DNA]</scope>
    <source>
        <strain evidence="4">S-27</strain>
    </source>
</reference>
<dbReference type="AlphaFoldDB" id="A0A401Z897"/>
<organism evidence="3 4">
    <name type="scientific">Dictyobacter aurantiacus</name>
    <dbReference type="NCBI Taxonomy" id="1936993"/>
    <lineage>
        <taxon>Bacteria</taxon>
        <taxon>Bacillati</taxon>
        <taxon>Chloroflexota</taxon>
        <taxon>Ktedonobacteria</taxon>
        <taxon>Ktedonobacterales</taxon>
        <taxon>Dictyobacteraceae</taxon>
        <taxon>Dictyobacter</taxon>
    </lineage>
</organism>
<keyword evidence="4" id="KW-1185">Reference proteome</keyword>
<protein>
    <recommendedName>
        <fullName evidence="5">Phosphate transport regulator</fullName>
    </recommendedName>
</protein>
<evidence type="ECO:0000256" key="1">
    <source>
        <dbReference type="ARBA" id="ARBA00008591"/>
    </source>
</evidence>
<evidence type="ECO:0008006" key="5">
    <source>
        <dbReference type="Google" id="ProtNLM"/>
    </source>
</evidence>
<feature type="coiled-coil region" evidence="2">
    <location>
        <begin position="41"/>
        <end position="99"/>
    </location>
</feature>
<dbReference type="PANTHER" id="PTHR37298">
    <property type="entry name" value="UPF0111 PROTEIN YKAA"/>
    <property type="match status" value="1"/>
</dbReference>